<protein>
    <submittedName>
        <fullName evidence="1">Uncharacterized protein</fullName>
    </submittedName>
</protein>
<reference evidence="1 2" key="1">
    <citation type="journal article" date="2016" name="Nat. Commun.">
        <title>Thousands of microbial genomes shed light on interconnected biogeochemical processes in an aquifer system.</title>
        <authorList>
            <person name="Anantharaman K."/>
            <person name="Brown C.T."/>
            <person name="Hug L.A."/>
            <person name="Sharon I."/>
            <person name="Castelle C.J."/>
            <person name="Probst A.J."/>
            <person name="Thomas B.C."/>
            <person name="Singh A."/>
            <person name="Wilkins M.J."/>
            <person name="Karaoz U."/>
            <person name="Brodie E.L."/>
            <person name="Williams K.H."/>
            <person name="Hubbard S.S."/>
            <person name="Banfield J.F."/>
        </authorList>
    </citation>
    <scope>NUCLEOTIDE SEQUENCE [LARGE SCALE GENOMIC DNA]</scope>
</reference>
<dbReference type="STRING" id="1802772.A3H60_01565"/>
<organism evidence="1 2">
    <name type="scientific">Candidatus Zambryskibacteria bacterium RIFCSPLOWO2_02_FULL_44_12b</name>
    <dbReference type="NCBI Taxonomy" id="1802772"/>
    <lineage>
        <taxon>Bacteria</taxon>
        <taxon>Candidatus Zambryskiibacteriota</taxon>
    </lineage>
</organism>
<gene>
    <name evidence="1" type="ORF">A3H60_01565</name>
</gene>
<evidence type="ECO:0000313" key="2">
    <source>
        <dbReference type="Proteomes" id="UP000177202"/>
    </source>
</evidence>
<name>A0A1G2UQ87_9BACT</name>
<dbReference type="Proteomes" id="UP000177202">
    <property type="component" value="Unassembled WGS sequence"/>
</dbReference>
<comment type="caution">
    <text evidence="1">The sequence shown here is derived from an EMBL/GenBank/DDBJ whole genome shotgun (WGS) entry which is preliminary data.</text>
</comment>
<proteinExistence type="predicted"/>
<sequence length="92" mass="10909">MSKKNSKSKKPKDRFDEIRDELVRHMGMLHEQTKHDISLIAEQVAHNTEQISKLSELVELMRYELKLKADNVELISLSHRVTILERKLMNRK</sequence>
<dbReference type="EMBL" id="MHWP01000001">
    <property type="protein sequence ID" value="OHB11551.1"/>
    <property type="molecule type" value="Genomic_DNA"/>
</dbReference>
<dbReference type="AlphaFoldDB" id="A0A1G2UQ87"/>
<accession>A0A1G2UQ87</accession>
<evidence type="ECO:0000313" key="1">
    <source>
        <dbReference type="EMBL" id="OHB11551.1"/>
    </source>
</evidence>